<keyword evidence="7" id="KW-1133">Transmembrane helix</keyword>
<dbReference type="InterPro" id="IPR041679">
    <property type="entry name" value="DNA2/NAM7-like_C"/>
</dbReference>
<comment type="caution">
    <text evidence="11">The sequence shown here is derived from an EMBL/GenBank/DDBJ whole genome shotgun (WGS) entry which is preliminary data.</text>
</comment>
<evidence type="ECO:0000256" key="4">
    <source>
        <dbReference type="ARBA" id="ARBA00022840"/>
    </source>
</evidence>
<name>A0ABD3TEX7_9LAMI</name>
<proteinExistence type="predicted"/>
<keyword evidence="2" id="KW-0378">Hydrolase</keyword>
<feature type="domain" description="Helicase SEN1 beta-barrel" evidence="10">
    <location>
        <begin position="1314"/>
        <end position="1417"/>
    </location>
</feature>
<organism evidence="11 12">
    <name type="scientific">Penstemon smallii</name>
    <dbReference type="NCBI Taxonomy" id="265156"/>
    <lineage>
        <taxon>Eukaryota</taxon>
        <taxon>Viridiplantae</taxon>
        <taxon>Streptophyta</taxon>
        <taxon>Embryophyta</taxon>
        <taxon>Tracheophyta</taxon>
        <taxon>Spermatophyta</taxon>
        <taxon>Magnoliopsida</taxon>
        <taxon>eudicotyledons</taxon>
        <taxon>Gunneridae</taxon>
        <taxon>Pentapetalae</taxon>
        <taxon>asterids</taxon>
        <taxon>lamiids</taxon>
        <taxon>Lamiales</taxon>
        <taxon>Plantaginaceae</taxon>
        <taxon>Cheloneae</taxon>
        <taxon>Penstemon</taxon>
    </lineage>
</organism>
<dbReference type="Pfam" id="PF13087">
    <property type="entry name" value="AAA_12"/>
    <property type="match status" value="1"/>
</dbReference>
<evidence type="ECO:0000313" key="11">
    <source>
        <dbReference type="EMBL" id="KAL3835347.1"/>
    </source>
</evidence>
<keyword evidence="7" id="KW-0472">Membrane</keyword>
<keyword evidence="1" id="KW-0547">Nucleotide-binding</keyword>
<feature type="compositionally biased region" description="Basic residues" evidence="6">
    <location>
        <begin position="2244"/>
        <end position="2253"/>
    </location>
</feature>
<evidence type="ECO:0000313" key="12">
    <source>
        <dbReference type="Proteomes" id="UP001634393"/>
    </source>
</evidence>
<dbReference type="Gene3D" id="3.40.50.300">
    <property type="entry name" value="P-loop containing nucleotide triphosphate hydrolases"/>
    <property type="match status" value="2"/>
</dbReference>
<evidence type="ECO:0000256" key="2">
    <source>
        <dbReference type="ARBA" id="ARBA00022801"/>
    </source>
</evidence>
<dbReference type="InterPro" id="IPR045055">
    <property type="entry name" value="DNA2/NAM7-like"/>
</dbReference>
<dbReference type="CDD" id="cd18808">
    <property type="entry name" value="SF1_C_Upf1"/>
    <property type="match status" value="1"/>
</dbReference>
<feature type="region of interest" description="Disordered" evidence="6">
    <location>
        <begin position="2201"/>
        <end position="2293"/>
    </location>
</feature>
<dbReference type="PANTHER" id="PTHR10887">
    <property type="entry name" value="DNA2/NAM7 HELICASE FAMILY"/>
    <property type="match status" value="1"/>
</dbReference>
<dbReference type="GO" id="GO:0016787">
    <property type="term" value="F:hydrolase activity"/>
    <property type="evidence" value="ECO:0007669"/>
    <property type="project" value="UniProtKB-KW"/>
</dbReference>
<feature type="domain" description="DNA2/NAM7 helicase-like C-terminal" evidence="9">
    <location>
        <begin position="1854"/>
        <end position="2059"/>
    </location>
</feature>
<dbReference type="EMBL" id="JBJXBP010000004">
    <property type="protein sequence ID" value="KAL3835347.1"/>
    <property type="molecule type" value="Genomic_DNA"/>
</dbReference>
<evidence type="ECO:0000259" key="8">
    <source>
        <dbReference type="Pfam" id="PF13086"/>
    </source>
</evidence>
<sequence>MAKKEVTRRELLEQWSAIEQQDDDENAGISSVHPIKHRRLRQLKEQWFSDAFTFLIYLPIENHVWCGYWDLMGPLLETFYNYFKEESLDSPLKLLWNRISGETRRCTLCIHQHHQAQEMYDTEYEHSCISPLLDVLHTLDEERISQHLKDLNARIVKGEYDPTNDYGEVVSVMFEVLMFPILLDDQSLATEFQVFIEAIDNSHELTLDGHQQYPGVYALFFSQSRRVRSIGLRLAGHMGKLRISTDLDPLQNLLKKCISILETDVVKSAMESSRPRVQLDRLTVWLGMKSLVGFLEPPAFEEGILDRYPIFLSIVLNHISDDSVEFSHAVNCLRLLFEKLGYKLWLRATLSPGVMRNTLLGQCFHTRNEKSHKEIFDLFQPFLQSLEALQDGEHEKQRRHFLYFLLHQVPVSSNFSLLMRKKACQIALLIILRGYRMDPPCPPFECAHMWGPALVSSLKDSSLHSSLRQPAFDLIQTVIVSDASALMSIILNGQLHPSDKPIRTHPIDLEDEDEILSGLHINEKEASCWKDFIMLHKIVSQVDGSWMCVPMLWFEVLVEIDPMVLPFTFSKAVFWALSRFSLIELENSTEMALSVRNWLSTCAQEISHLFGWKVPSGSDDGGDGTESRNSIRTSTMCLPLVRTFKRLTAHYVIRMDQEELRKQWTWEPMMSNSLILFLVDPNDNTRQVGRLILEKVSNMRGLTCGMQFLCSTSLSLLAVFLGLRHALKLVQLNSVLSNFRSLHHIFFVMCKLLKEGNSSGSTGSQNLLDVSNASKFSSQGGFLKQSVVDSSPTDCDGHSSTVSSTLWKNFCCLLSQVAWPSILKCLDGGKPFTDYTVSQMTCIRLLEVMPVVFERLPRNSSIMLESFDNIKWLQDLADWGKSSLAVVVRYWKQTLPSLLGLIKESCCNKSASAISDIEKLILYEKVSIDEVSKQVAHLSVLLKNEGYTSNKTGFRSKDSKESLNRITCLTEESESVLVDETKVNLLTSEPRIDPEDHVIILSDDEKEPGVSAHSEGLSQFWSIKSTKADNSASTKVVGREFNAGLKEKDFTSHDDGFVVSPEVCHQSGSFHYADAVTKKMSSDIMGDRQAPKSSVITEQTDGKKLKLKTEDGVADCFLSPESSNLKNISDETVDSKQSESQIYSCKKAVSDITSARKVQHSVNKPLKSTDEVVKEVVRDTDDDAWQFSFFKPPSRLQGLVTKPSTGPKRQVIQLASPVKNRPGSMRMDGGVKRFKSPRLDEWYKPILELDFFVAVGLASLTDKDLQNPGKLKEVPVCFQSPDEYVEIFRPLVLEEFKAQLQSSYQEVSSAEELCCGSLSVLSVEKIDDFHVVRFVHDENKSTGLKSLLENDLILLTRQPLQNSVCEIHAVGKVERREKDNKRRLNILSIRLYLKGCSRLNRARTLLTERSKWYISRLMSITPQLREFQALSSIKEIPLLPIILNPVNQPRRQHKPRTANLGKMSQPLQQLFNSSYNGSQLQAINLAIGPIDLKNDFELTLIQGPPGTGKTRTIVAIVSCLLALSQMKDANRLRNDGPVCSNSFGNKERISQSVAVARAWQDAALARQINEDAGKNNKFPGSCTGGRILICAQSNAAVDELVARISSEGLYGCNGLMYKPYLVRVGNAKTVHPDSLPFFIDTLVENRLGEEKRNAHVENMSETGADTLTIIRNNLEKLVDRIRYYEAKRANLQEGNLDSKNMIEGDCEDVKVSSDPELKVKLRKLYEQKKAMYTELANVQAREKKAGEEIRALRHKYRTAVLREAEIVVTTLSGCGGDLYGVCSESTSVNKFSHSSENTLFDAVVIDEAAQALEPATLIPLQLLKSRGTKCIMVGDPKQLPATVLSNVASKYSFQCSMFERLQRAGHPVIMLTQQYRMHPEICRFPSSHFYEGKLLNGDQMSSKAAPFHETCSLGPYVFFDIIDGQELRGKNAAALSMHNECEADAAVEVLRFFKKRYPSEFSGGRIGIITPYRSQLSLLRSRFSSAFGSSITSEMEFNTVDGFQGREVDILLLSTVRAAGSCSETPRVSSRNLGFVADVRRMNVALTRARISLWIFGNVRTLQTNQNWAALVEDAKQRKLIVSAKKPYSSIHRFGLENRSSSGNPSTNQLEPVERVKAVCATMPKIVNHTSERKRKYVSTVSGSACLTSEEVSPVAKDAAKDNKKRFKDGRRFPSKEVVTSVEVPYSDKKVSKIANSTLREYQENTDNSRAERASAKRSNVVQADTGEAKDNDDMDRSADTGKMKTRSRKHLKSAAGERSTKTIEHDKGQQKVKVGTSSSERSSKEKNAIGSSNQAEIVKDSILKRKEQREAVDALLSSALISSKRSESSLKSLSVKKNPSTQNNITRPVRPQKPRKGKPIFFGHECGILLFNCSATLGYSLACYSAIFLYYQLLELCMNTDLLHCSWKHCYVMKIIANS</sequence>
<keyword evidence="12" id="KW-1185">Reference proteome</keyword>
<evidence type="ECO:0000256" key="5">
    <source>
        <dbReference type="SAM" id="Coils"/>
    </source>
</evidence>
<evidence type="ECO:0000259" key="10">
    <source>
        <dbReference type="Pfam" id="PF23576"/>
    </source>
</evidence>
<evidence type="ECO:0000256" key="3">
    <source>
        <dbReference type="ARBA" id="ARBA00022806"/>
    </source>
</evidence>
<dbReference type="Pfam" id="PF23576">
    <property type="entry name" value="SEN1_barrel"/>
    <property type="match status" value="1"/>
</dbReference>
<gene>
    <name evidence="11" type="ORF">ACJIZ3_010083</name>
</gene>
<feature type="compositionally biased region" description="Basic and acidic residues" evidence="6">
    <location>
        <begin position="2227"/>
        <end position="2243"/>
    </location>
</feature>
<evidence type="ECO:0000256" key="6">
    <source>
        <dbReference type="SAM" id="MobiDB-lite"/>
    </source>
</evidence>
<dbReference type="FunFam" id="3.40.50.300:FF:000326">
    <property type="entry name" value="P-loop containing nucleoside triphosphate hydrolase"/>
    <property type="match status" value="1"/>
</dbReference>
<dbReference type="Pfam" id="PF13086">
    <property type="entry name" value="AAA_11"/>
    <property type="match status" value="1"/>
</dbReference>
<dbReference type="CDD" id="cd18042">
    <property type="entry name" value="DEXXQc_SETX"/>
    <property type="match status" value="1"/>
</dbReference>
<evidence type="ECO:0000256" key="7">
    <source>
        <dbReference type="SAM" id="Phobius"/>
    </source>
</evidence>
<dbReference type="GO" id="GO:0005694">
    <property type="term" value="C:chromosome"/>
    <property type="evidence" value="ECO:0007669"/>
    <property type="project" value="UniProtKB-ARBA"/>
</dbReference>
<feature type="coiled-coil region" evidence="5">
    <location>
        <begin position="1721"/>
        <end position="1755"/>
    </location>
</feature>
<dbReference type="InterPro" id="IPR056474">
    <property type="entry name" value="SEN1_barrel"/>
</dbReference>
<accession>A0ABD3TEX7</accession>
<evidence type="ECO:0000256" key="1">
    <source>
        <dbReference type="ARBA" id="ARBA00022741"/>
    </source>
</evidence>
<evidence type="ECO:0000259" key="9">
    <source>
        <dbReference type="Pfam" id="PF13087"/>
    </source>
</evidence>
<dbReference type="GO" id="GO:0004386">
    <property type="term" value="F:helicase activity"/>
    <property type="evidence" value="ECO:0007669"/>
    <property type="project" value="UniProtKB-KW"/>
</dbReference>
<dbReference type="InterPro" id="IPR047187">
    <property type="entry name" value="SF1_C_Upf1"/>
</dbReference>
<feature type="compositionally biased region" description="Basic and acidic residues" evidence="6">
    <location>
        <begin position="2259"/>
        <end position="2270"/>
    </location>
</feature>
<dbReference type="SUPFAM" id="SSF52540">
    <property type="entry name" value="P-loop containing nucleoside triphosphate hydrolases"/>
    <property type="match status" value="1"/>
</dbReference>
<feature type="domain" description="DNA2/NAM7 helicase helicase" evidence="8">
    <location>
        <begin position="1475"/>
        <end position="1846"/>
    </location>
</feature>
<keyword evidence="4" id="KW-0067">ATP-binding</keyword>
<protein>
    <submittedName>
        <fullName evidence="11">Uncharacterized protein</fullName>
    </submittedName>
</protein>
<keyword evidence="3" id="KW-0347">Helicase</keyword>
<feature type="compositionally biased region" description="Basic and acidic residues" evidence="6">
    <location>
        <begin position="2201"/>
        <end position="2215"/>
    </location>
</feature>
<keyword evidence="7" id="KW-0812">Transmembrane</keyword>
<dbReference type="PANTHER" id="PTHR10887:SF495">
    <property type="entry name" value="HELICASE SENATAXIN ISOFORM X1-RELATED"/>
    <property type="match status" value="1"/>
</dbReference>
<dbReference type="InterPro" id="IPR027417">
    <property type="entry name" value="P-loop_NTPase"/>
</dbReference>
<feature type="compositionally biased region" description="Low complexity" evidence="6">
    <location>
        <begin position="2332"/>
        <end position="2341"/>
    </location>
</feature>
<keyword evidence="5" id="KW-0175">Coiled coil</keyword>
<dbReference type="GO" id="GO:0005524">
    <property type="term" value="F:ATP binding"/>
    <property type="evidence" value="ECO:0007669"/>
    <property type="project" value="UniProtKB-KW"/>
</dbReference>
<dbReference type="InterPro" id="IPR041677">
    <property type="entry name" value="DNA2/NAM7_AAA_11"/>
</dbReference>
<dbReference type="Proteomes" id="UP001634393">
    <property type="component" value="Unassembled WGS sequence"/>
</dbReference>
<feature type="region of interest" description="Disordered" evidence="6">
    <location>
        <begin position="2332"/>
        <end position="2356"/>
    </location>
</feature>
<reference evidence="11 12" key="1">
    <citation type="submission" date="2024-12" db="EMBL/GenBank/DDBJ databases">
        <title>The unique morphological basis and parallel evolutionary history of personate flowers in Penstemon.</title>
        <authorList>
            <person name="Depatie T.H."/>
            <person name="Wessinger C.A."/>
        </authorList>
    </citation>
    <scope>NUCLEOTIDE SEQUENCE [LARGE SCALE GENOMIC DNA]</scope>
    <source>
        <strain evidence="11">WTNN_2</strain>
        <tissue evidence="11">Leaf</tissue>
    </source>
</reference>
<feature type="transmembrane region" description="Helical" evidence="7">
    <location>
        <begin position="2369"/>
        <end position="2392"/>
    </location>
</feature>